<feature type="domain" description="Bifunctional inhibitor/plant lipid transfer protein/seed storage helical" evidence="13">
    <location>
        <begin position="50"/>
        <end position="124"/>
    </location>
</feature>
<dbReference type="EMBL" id="RDQH01000329">
    <property type="protein sequence ID" value="RXI02775.1"/>
    <property type="molecule type" value="Genomic_DNA"/>
</dbReference>
<dbReference type="GO" id="GO:0008289">
    <property type="term" value="F:lipid binding"/>
    <property type="evidence" value="ECO:0007669"/>
    <property type="project" value="UniProtKB-KW"/>
</dbReference>
<keyword evidence="10" id="KW-0325">Glycoprotein</keyword>
<dbReference type="InterPro" id="IPR036312">
    <property type="entry name" value="Bifun_inhib/LTP/seed_sf"/>
</dbReference>
<comment type="similarity">
    <text evidence="3">Belongs to the plant LTP family.</text>
</comment>
<evidence type="ECO:0000256" key="7">
    <source>
        <dbReference type="ARBA" id="ARBA00022729"/>
    </source>
</evidence>
<evidence type="ECO:0000313" key="14">
    <source>
        <dbReference type="EMBL" id="RXI02775.1"/>
    </source>
</evidence>
<keyword evidence="11" id="KW-0449">Lipoprotein</keyword>
<evidence type="ECO:0000256" key="9">
    <source>
        <dbReference type="ARBA" id="ARBA00023157"/>
    </source>
</evidence>
<keyword evidence="15" id="KW-1185">Reference proteome</keyword>
<dbReference type="Pfam" id="PF14368">
    <property type="entry name" value="LTP_2"/>
    <property type="match status" value="1"/>
</dbReference>
<keyword evidence="6" id="KW-0336">GPI-anchor</keyword>
<evidence type="ECO:0000313" key="15">
    <source>
        <dbReference type="Proteomes" id="UP000290289"/>
    </source>
</evidence>
<proteinExistence type="inferred from homology"/>
<evidence type="ECO:0000259" key="13">
    <source>
        <dbReference type="Pfam" id="PF14368"/>
    </source>
</evidence>
<feature type="region of interest" description="Disordered" evidence="12">
    <location>
        <begin position="123"/>
        <end position="201"/>
    </location>
</feature>
<dbReference type="GO" id="GO:0098552">
    <property type="term" value="C:side of membrane"/>
    <property type="evidence" value="ECO:0007669"/>
    <property type="project" value="UniProtKB-KW"/>
</dbReference>
<evidence type="ECO:0000256" key="10">
    <source>
        <dbReference type="ARBA" id="ARBA00023180"/>
    </source>
</evidence>
<protein>
    <recommendedName>
        <fullName evidence="13">Bifunctional inhibitor/plant lipid transfer protein/seed storage helical domain-containing protein</fullName>
    </recommendedName>
</protein>
<feature type="compositionally biased region" description="Pro residues" evidence="12">
    <location>
        <begin position="130"/>
        <end position="145"/>
    </location>
</feature>
<reference evidence="14 15" key="1">
    <citation type="submission" date="2018-10" db="EMBL/GenBank/DDBJ databases">
        <title>A high-quality apple genome assembly.</title>
        <authorList>
            <person name="Hu J."/>
        </authorList>
    </citation>
    <scope>NUCLEOTIDE SEQUENCE [LARGE SCALE GENOMIC DNA]</scope>
    <source>
        <strain evidence="15">cv. HFTH1</strain>
        <tissue evidence="14">Young leaf</tissue>
    </source>
</reference>
<keyword evidence="5" id="KW-1003">Cell membrane</keyword>
<evidence type="ECO:0000256" key="5">
    <source>
        <dbReference type="ARBA" id="ARBA00022475"/>
    </source>
</evidence>
<keyword evidence="8" id="KW-0446">Lipid-binding</keyword>
<dbReference type="STRING" id="3750.A0A498KAC3"/>
<dbReference type="InterPro" id="IPR016140">
    <property type="entry name" value="Bifunc_inhib/LTP/seed_store"/>
</dbReference>
<evidence type="ECO:0000256" key="8">
    <source>
        <dbReference type="ARBA" id="ARBA00023121"/>
    </source>
</evidence>
<dbReference type="Proteomes" id="UP000290289">
    <property type="component" value="Chromosome 3"/>
</dbReference>
<name>A0A498KAC3_MALDO</name>
<dbReference type="InterPro" id="IPR043325">
    <property type="entry name" value="LTSS"/>
</dbReference>
<evidence type="ECO:0000256" key="3">
    <source>
        <dbReference type="ARBA" id="ARBA00009748"/>
    </source>
</evidence>
<gene>
    <name evidence="14" type="ORF">DVH24_002853</name>
</gene>
<evidence type="ECO:0000256" key="2">
    <source>
        <dbReference type="ARBA" id="ARBA00004609"/>
    </source>
</evidence>
<dbReference type="Gene3D" id="1.10.110.10">
    <property type="entry name" value="Plant lipid-transfer and hydrophobic proteins"/>
    <property type="match status" value="1"/>
</dbReference>
<comment type="caution">
    <text evidence="14">The sequence shown here is derived from an EMBL/GenBank/DDBJ whole genome shotgun (WGS) entry which is preliminary data.</text>
</comment>
<evidence type="ECO:0000256" key="6">
    <source>
        <dbReference type="ARBA" id="ARBA00022622"/>
    </source>
</evidence>
<comment type="subcellular location">
    <subcellularLocation>
        <location evidence="2">Cell membrane</location>
        <topology evidence="2">Lipid-anchor</topology>
        <topology evidence="2">GPI-anchor</topology>
    </subcellularLocation>
</comment>
<dbReference type="PANTHER" id="PTHR33044">
    <property type="entry name" value="BIFUNCTIONAL INHIBITOR/LIPID-TRANSFER PROTEIN/SEED STORAGE 2S ALBUMIN SUPERFAMILY PROTEIN-RELATED"/>
    <property type="match status" value="1"/>
</dbReference>
<dbReference type="CDD" id="cd00010">
    <property type="entry name" value="AAI_LTSS"/>
    <property type="match status" value="1"/>
</dbReference>
<evidence type="ECO:0000256" key="1">
    <source>
        <dbReference type="ARBA" id="ARBA00003211"/>
    </source>
</evidence>
<sequence length="222" mass="22591">MPNEAPPPLSNEQRHCGDDWTTLESCEQQEDEGLIPITLLIISLRLVNGQISTPCTASMISSVTPCANYITGSTSNGGSPTAGCCSSLKSLMGTGMDCACLLITGGVPVQLPINRTLALSLPRASSGSPLPAPGPSLLGPTPPPTVSSSPRASKAVASGPAPESGTSDDLQPASPSDESEAPTQSTQGIGRPQLTPSASSLSYVSPPSVLLIMLGIMVFNSY</sequence>
<organism evidence="14 15">
    <name type="scientific">Malus domestica</name>
    <name type="common">Apple</name>
    <name type="synonym">Pyrus malus</name>
    <dbReference type="NCBI Taxonomy" id="3750"/>
    <lineage>
        <taxon>Eukaryota</taxon>
        <taxon>Viridiplantae</taxon>
        <taxon>Streptophyta</taxon>
        <taxon>Embryophyta</taxon>
        <taxon>Tracheophyta</taxon>
        <taxon>Spermatophyta</taxon>
        <taxon>Magnoliopsida</taxon>
        <taxon>eudicotyledons</taxon>
        <taxon>Gunneridae</taxon>
        <taxon>Pentapetalae</taxon>
        <taxon>rosids</taxon>
        <taxon>fabids</taxon>
        <taxon>Rosales</taxon>
        <taxon>Rosaceae</taxon>
        <taxon>Amygdaloideae</taxon>
        <taxon>Maleae</taxon>
        <taxon>Malus</taxon>
    </lineage>
</organism>
<evidence type="ECO:0000256" key="4">
    <source>
        <dbReference type="ARBA" id="ARBA00022448"/>
    </source>
</evidence>
<keyword evidence="4" id="KW-0813">Transport</keyword>
<dbReference type="SUPFAM" id="SSF47699">
    <property type="entry name" value="Bifunctional inhibitor/lipid-transfer protein/seed storage 2S albumin"/>
    <property type="match status" value="1"/>
</dbReference>
<keyword evidence="6" id="KW-0472">Membrane</keyword>
<keyword evidence="7" id="KW-0732">Signal</keyword>
<evidence type="ECO:0000256" key="11">
    <source>
        <dbReference type="ARBA" id="ARBA00023288"/>
    </source>
</evidence>
<accession>A0A498KAC3</accession>
<comment type="function">
    <text evidence="1">Plant non-specific lipid-transfer proteins transfer phospholipids as well as galactolipids across membranes. May play a role in wax or cutin deposition in the cell walls of expanding epidermal cells and certain secretory tissues.</text>
</comment>
<feature type="compositionally biased region" description="Polar residues" evidence="12">
    <location>
        <begin position="164"/>
        <end position="188"/>
    </location>
</feature>
<evidence type="ECO:0000256" key="12">
    <source>
        <dbReference type="SAM" id="MobiDB-lite"/>
    </source>
</evidence>
<dbReference type="GO" id="GO:0005886">
    <property type="term" value="C:plasma membrane"/>
    <property type="evidence" value="ECO:0007669"/>
    <property type="project" value="UniProtKB-SubCell"/>
</dbReference>
<keyword evidence="9" id="KW-1015">Disulfide bond</keyword>
<dbReference type="AlphaFoldDB" id="A0A498KAC3"/>